<sequence>MNRFVISCALLLAGCGGNGDDGFPSRPDVTPPVAEWQIPEAHLLDIDGQALAGSSLEGSYFFVDPNTPARPEGNSELVWRESQGGALGQGYVLDLTSDMVGKRLAFCVTPVAQGVSQTRGEERCSLPMIVTQPTGYAPEALAVALSNAGGLTVGDTVTGLYTYQDADPQDREGSSRYSWLADGVAIAGANTPSLILTAAQQGKQIIFCVRPASVPRDPYNNPTLGQRRCSDASAAVAAKVGQAPEVARINILGSSAIGSTLYGSYLFADPDGDKEGNSIRLWKRDNVAIAGQNSRSYQLVESDLGAMIGYCVTPVAQTGLPDTGNERCTITGPVVANPSGVAPTATPVINISNGGWPEAGAVLRGSYQYFPSVTARPEGNSVSFWRVENRDQLCSGQPCDYTISNDDIGLAIQYCVVPIDNAGLSGSLSCTQMTGAAITLHGYFEYNRNLYARIVGLSGTSRWLVDTSNTQGPEHNDNMTEPLGSFHIPAYRIGTSLYAALRGQLGFTSDAVTDLNGNGMLDNREWADGIRNGTAPTIDARHFVGKEVKFCLQTTEYGEICLNASESRGAGDTLCQDASQCVVGGVYYNASNALKRGISPVTRLLLAGNDSYGNPIDGSAYFHRPLSKAEATLKAQAGFGSSLPDPEASGTLTQGGINWGLFSHAAPAPISTSHALQLCRNLTNGDPVGSWSLPVESDAYPTDNHAAPNGDNQAPTTAGLNLLSLWQLRFGGQVTPVNELDPLFGWPKKEVWSATLGTTGTHKAVSWQLGNNVANWRDSSALLVSCIQ</sequence>
<accession>A0AAU6TCI2</accession>
<dbReference type="AlphaFoldDB" id="A0AAU6TCI2"/>
<evidence type="ECO:0008006" key="2">
    <source>
        <dbReference type="Google" id="ProtNLM"/>
    </source>
</evidence>
<dbReference type="RefSeq" id="WP_354688971.1">
    <property type="nucleotide sequence ID" value="NZ_CP095328.1"/>
</dbReference>
<dbReference type="Gene3D" id="2.60.40.2700">
    <property type="match status" value="2"/>
</dbReference>
<organism evidence="1">
    <name type="scientific">Aeromonas sp. 19NY04SH05-1</name>
    <dbReference type="NCBI Taxonomy" id="2920537"/>
    <lineage>
        <taxon>Bacteria</taxon>
        <taxon>Pseudomonadati</taxon>
        <taxon>Pseudomonadota</taxon>
        <taxon>Gammaproteobacteria</taxon>
        <taxon>Aeromonadales</taxon>
        <taxon>Aeromonadaceae</taxon>
        <taxon>Aeromonas</taxon>
    </lineage>
</organism>
<reference evidence="1" key="1">
    <citation type="submission" date="2022-03" db="EMBL/GenBank/DDBJ databases">
        <title>Sea Food Isolates.</title>
        <authorList>
            <person name="Li C."/>
        </authorList>
    </citation>
    <scope>NUCLEOTIDE SEQUENCE</scope>
    <source>
        <strain evidence="1">19NY04SH05-1</strain>
    </source>
</reference>
<protein>
    <recommendedName>
        <fullName evidence="2">Lipoprotein</fullName>
    </recommendedName>
</protein>
<dbReference type="InterPro" id="IPR018247">
    <property type="entry name" value="EF_Hand_1_Ca_BS"/>
</dbReference>
<name>A0AAU6TCI2_9GAMM</name>
<dbReference type="PROSITE" id="PS51257">
    <property type="entry name" value="PROKAR_LIPOPROTEIN"/>
    <property type="match status" value="1"/>
</dbReference>
<gene>
    <name evidence="1" type="ORF">MRK42_06990</name>
</gene>
<evidence type="ECO:0000313" key="1">
    <source>
        <dbReference type="EMBL" id="XAG42721.1"/>
    </source>
</evidence>
<proteinExistence type="predicted"/>
<dbReference type="PROSITE" id="PS00018">
    <property type="entry name" value="EF_HAND_1"/>
    <property type="match status" value="1"/>
</dbReference>
<dbReference type="EMBL" id="CP095328">
    <property type="protein sequence ID" value="XAG42721.1"/>
    <property type="molecule type" value="Genomic_DNA"/>
</dbReference>